<dbReference type="EMBL" id="HBUE01134612">
    <property type="protein sequence ID" value="CAG6498168.1"/>
    <property type="molecule type" value="Transcribed_RNA"/>
</dbReference>
<organism evidence="2">
    <name type="scientific">Culex pipiens</name>
    <name type="common">House mosquito</name>
    <dbReference type="NCBI Taxonomy" id="7175"/>
    <lineage>
        <taxon>Eukaryota</taxon>
        <taxon>Metazoa</taxon>
        <taxon>Ecdysozoa</taxon>
        <taxon>Arthropoda</taxon>
        <taxon>Hexapoda</taxon>
        <taxon>Insecta</taxon>
        <taxon>Pterygota</taxon>
        <taxon>Neoptera</taxon>
        <taxon>Endopterygota</taxon>
        <taxon>Diptera</taxon>
        <taxon>Nematocera</taxon>
        <taxon>Culicoidea</taxon>
        <taxon>Culicidae</taxon>
        <taxon>Culicinae</taxon>
        <taxon>Culicini</taxon>
        <taxon>Culex</taxon>
        <taxon>Culex</taxon>
    </lineage>
</organism>
<protein>
    <submittedName>
        <fullName evidence="2">(northern house mosquito) hypothetical protein</fullName>
    </submittedName>
</protein>
<feature type="region of interest" description="Disordered" evidence="1">
    <location>
        <begin position="1"/>
        <end position="26"/>
    </location>
</feature>
<dbReference type="EMBL" id="HBUE01134615">
    <property type="protein sequence ID" value="CAG6498172.1"/>
    <property type="molecule type" value="Transcribed_RNA"/>
</dbReference>
<accession>A0A8D8CS03</accession>
<evidence type="ECO:0000313" key="2">
    <source>
        <dbReference type="EMBL" id="CAG6498168.1"/>
    </source>
</evidence>
<feature type="region of interest" description="Disordered" evidence="1">
    <location>
        <begin position="51"/>
        <end position="76"/>
    </location>
</feature>
<reference evidence="2" key="1">
    <citation type="submission" date="2021-05" db="EMBL/GenBank/DDBJ databases">
        <authorList>
            <person name="Alioto T."/>
            <person name="Alioto T."/>
            <person name="Gomez Garrido J."/>
        </authorList>
    </citation>
    <scope>NUCLEOTIDE SEQUENCE</scope>
</reference>
<dbReference type="AlphaFoldDB" id="A0A8D8CS03"/>
<name>A0A8D8CS03_CULPI</name>
<sequence length="101" mass="10125">MVMLRWAEAGRDVDRGESSGDPGGAAGTVLAVELGELELVAVVPAGGTIVGGVRRSASNRPSDSSSGSSSGILESPKKSDLALLISSADERPIGMSSSNLN</sequence>
<proteinExistence type="predicted"/>
<feature type="compositionally biased region" description="Low complexity" evidence="1">
    <location>
        <begin position="54"/>
        <end position="70"/>
    </location>
</feature>
<evidence type="ECO:0000256" key="1">
    <source>
        <dbReference type="SAM" id="MobiDB-lite"/>
    </source>
</evidence>
<feature type="compositionally biased region" description="Basic and acidic residues" evidence="1">
    <location>
        <begin position="8"/>
        <end position="18"/>
    </location>
</feature>